<evidence type="ECO:0000313" key="3">
    <source>
        <dbReference type="EMBL" id="OGY98993.1"/>
    </source>
</evidence>
<feature type="transmembrane region" description="Helical" evidence="2">
    <location>
        <begin position="39"/>
        <end position="61"/>
    </location>
</feature>
<dbReference type="EMBL" id="MHLA01000025">
    <property type="protein sequence ID" value="OGY98993.1"/>
    <property type="molecule type" value="Genomic_DNA"/>
</dbReference>
<feature type="region of interest" description="Disordered" evidence="1">
    <location>
        <begin position="1"/>
        <end position="24"/>
    </location>
</feature>
<evidence type="ECO:0000256" key="1">
    <source>
        <dbReference type="SAM" id="MobiDB-lite"/>
    </source>
</evidence>
<dbReference type="SUPFAM" id="SSF54523">
    <property type="entry name" value="Pili subunits"/>
    <property type="match status" value="1"/>
</dbReference>
<proteinExistence type="predicted"/>
<gene>
    <name evidence="3" type="ORF">A2945_04075</name>
</gene>
<dbReference type="AlphaFoldDB" id="A0A1G2CC66"/>
<keyword evidence="2" id="KW-0472">Membrane</keyword>
<keyword evidence="2" id="KW-1133">Transmembrane helix</keyword>
<dbReference type="PROSITE" id="PS00409">
    <property type="entry name" value="PROKAR_NTER_METHYL"/>
    <property type="match status" value="1"/>
</dbReference>
<sequence length="226" mass="24646">MQTLHAPRSTLPPVNPGAKPFHAPRSTLHDKRGFTLIEMLVALSLFVTVITIAVTSFITALRSQRQLAALLAANNNMSLTLEQMAREIRTGYNFCRPGYDGCFQGIDPTPSGCGSGGPSTIPATLTSNELHFVNAETEVIRYYLDLAGETMMRSVASSRTGPETIEAVTSDNVRVRFLEFTVWGGASFDCWPPRVTIVVGVSSNDPTFQDVITYLQTTITARQIDS</sequence>
<dbReference type="Proteomes" id="UP000178880">
    <property type="component" value="Unassembled WGS sequence"/>
</dbReference>
<evidence type="ECO:0000313" key="4">
    <source>
        <dbReference type="Proteomes" id="UP000178880"/>
    </source>
</evidence>
<dbReference type="NCBIfam" id="TIGR02532">
    <property type="entry name" value="IV_pilin_GFxxxE"/>
    <property type="match status" value="1"/>
</dbReference>
<accession>A0A1G2CC66</accession>
<evidence type="ECO:0000256" key="2">
    <source>
        <dbReference type="SAM" id="Phobius"/>
    </source>
</evidence>
<keyword evidence="2" id="KW-0812">Transmembrane</keyword>
<dbReference type="InterPro" id="IPR012902">
    <property type="entry name" value="N_methyl_site"/>
</dbReference>
<comment type="caution">
    <text evidence="3">The sequence shown here is derived from an EMBL/GenBank/DDBJ whole genome shotgun (WGS) entry which is preliminary data.</text>
</comment>
<protein>
    <recommendedName>
        <fullName evidence="5">Type II secretion system protein J</fullName>
    </recommendedName>
</protein>
<dbReference type="InterPro" id="IPR045584">
    <property type="entry name" value="Pilin-like"/>
</dbReference>
<dbReference type="STRING" id="1798650.A2945_04075"/>
<dbReference type="Pfam" id="PF07963">
    <property type="entry name" value="N_methyl"/>
    <property type="match status" value="1"/>
</dbReference>
<name>A0A1G2CC66_9BACT</name>
<organism evidence="3 4">
    <name type="scientific">Candidatus Liptonbacteria bacterium RIFCSPLOWO2_01_FULL_52_25</name>
    <dbReference type="NCBI Taxonomy" id="1798650"/>
    <lineage>
        <taxon>Bacteria</taxon>
        <taxon>Candidatus Liptoniibacteriota</taxon>
    </lineage>
</organism>
<reference evidence="3 4" key="1">
    <citation type="journal article" date="2016" name="Nat. Commun.">
        <title>Thousands of microbial genomes shed light on interconnected biogeochemical processes in an aquifer system.</title>
        <authorList>
            <person name="Anantharaman K."/>
            <person name="Brown C.T."/>
            <person name="Hug L.A."/>
            <person name="Sharon I."/>
            <person name="Castelle C.J."/>
            <person name="Probst A.J."/>
            <person name="Thomas B.C."/>
            <person name="Singh A."/>
            <person name="Wilkins M.J."/>
            <person name="Karaoz U."/>
            <person name="Brodie E.L."/>
            <person name="Williams K.H."/>
            <person name="Hubbard S.S."/>
            <person name="Banfield J.F."/>
        </authorList>
    </citation>
    <scope>NUCLEOTIDE SEQUENCE [LARGE SCALE GENOMIC DNA]</scope>
</reference>
<evidence type="ECO:0008006" key="5">
    <source>
        <dbReference type="Google" id="ProtNLM"/>
    </source>
</evidence>